<reference evidence="4" key="1">
    <citation type="submission" date="2009-08" db="EMBL/GenBank/DDBJ databases">
        <authorList>
            <consortium name="US DOE Joint Genome Institute"/>
            <person name="Lucas S."/>
            <person name="Copeland A."/>
            <person name="Lapidus A."/>
            <person name="Glavina del Rio T."/>
            <person name="Dalin E."/>
            <person name="Tice H."/>
            <person name="Bruce D."/>
            <person name="Barry K."/>
            <person name="Pitluck S."/>
            <person name="Lowry S."/>
            <person name="Larimer F."/>
            <person name="Land M."/>
            <person name="Hauser L."/>
            <person name="Kyrpides N."/>
            <person name="Ivanova N."/>
            <person name="McMahon K.D."/>
            <person name="Hugenholtz P."/>
        </authorList>
    </citation>
    <scope>NUCLEOTIDE SEQUENCE</scope>
    <source>
        <strain evidence="4">UW-1</strain>
    </source>
</reference>
<evidence type="ECO:0000256" key="1">
    <source>
        <dbReference type="SAM" id="MobiDB-lite"/>
    </source>
</evidence>
<dbReference type="InterPro" id="IPR013990">
    <property type="entry name" value="WHy-dom"/>
</dbReference>
<dbReference type="KEGG" id="app:CAP2UW1_2634"/>
<dbReference type="HOGENOM" id="CLU_120005_0_0_4"/>
<feature type="signal peptide" evidence="2">
    <location>
        <begin position="1"/>
        <end position="19"/>
    </location>
</feature>
<dbReference type="Pfam" id="PF03168">
    <property type="entry name" value="LEA_2"/>
    <property type="match status" value="1"/>
</dbReference>
<dbReference type="eggNOG" id="COG5608">
    <property type="taxonomic scope" value="Bacteria"/>
</dbReference>
<organism evidence="4">
    <name type="scientific">Accumulibacter regalis</name>
    <dbReference type="NCBI Taxonomy" id="522306"/>
    <lineage>
        <taxon>Bacteria</taxon>
        <taxon>Pseudomonadati</taxon>
        <taxon>Pseudomonadota</taxon>
        <taxon>Betaproteobacteria</taxon>
        <taxon>Candidatus Accumulibacter</taxon>
    </lineage>
</organism>
<name>C7RSL8_ACCRE</name>
<dbReference type="OrthoDB" id="5421820at2"/>
<dbReference type="PROSITE" id="PS51257">
    <property type="entry name" value="PROKAR_LIPOPROTEIN"/>
    <property type="match status" value="1"/>
</dbReference>
<keyword evidence="2" id="KW-0732">Signal</keyword>
<dbReference type="InterPro" id="IPR004864">
    <property type="entry name" value="LEA_2"/>
</dbReference>
<protein>
    <submittedName>
        <fullName evidence="4">Water Stress and Hypersensitive response domain protein</fullName>
    </submittedName>
</protein>
<evidence type="ECO:0000256" key="2">
    <source>
        <dbReference type="SAM" id="SignalP"/>
    </source>
</evidence>
<feature type="region of interest" description="Disordered" evidence="1">
    <location>
        <begin position="143"/>
        <end position="163"/>
    </location>
</feature>
<evidence type="ECO:0000313" key="4">
    <source>
        <dbReference type="EMBL" id="ACV35920.1"/>
    </source>
</evidence>
<dbReference type="SMART" id="SM00769">
    <property type="entry name" value="WHy"/>
    <property type="match status" value="1"/>
</dbReference>
<dbReference type="GO" id="GO:0009269">
    <property type="term" value="P:response to desiccation"/>
    <property type="evidence" value="ECO:0007669"/>
    <property type="project" value="InterPro"/>
</dbReference>
<proteinExistence type="predicted"/>
<evidence type="ECO:0000259" key="3">
    <source>
        <dbReference type="SMART" id="SM00769"/>
    </source>
</evidence>
<dbReference type="AlphaFoldDB" id="C7RSL8"/>
<accession>C7RSL8</accession>
<dbReference type="Gene3D" id="2.60.40.1820">
    <property type="match status" value="1"/>
</dbReference>
<gene>
    <name evidence="4" type="ordered locus">CAP2UW1_2634</name>
</gene>
<feature type="compositionally biased region" description="Pro residues" evidence="1">
    <location>
        <begin position="154"/>
        <end position="163"/>
    </location>
</feature>
<reference evidence="4" key="2">
    <citation type="submission" date="2009-09" db="EMBL/GenBank/DDBJ databases">
        <title>Complete sequence of chromosome of Candidatus Accumulibacter phosphatis clade IIA str. UW-1.</title>
        <authorList>
            <consortium name="US DOE Joint Genome Institute"/>
            <person name="Martin H.G."/>
            <person name="Ivanova N."/>
            <person name="Kunin V."/>
            <person name="Warnecke F."/>
            <person name="Barry K."/>
            <person name="He S."/>
            <person name="Salamov A."/>
            <person name="Szeto E."/>
            <person name="Dalin E."/>
            <person name="Pangilinan J.L."/>
            <person name="Lapidus A."/>
            <person name="Lowry S."/>
            <person name="Kyrpides N.C."/>
            <person name="McMahon K.D."/>
            <person name="Hugenholtz P."/>
        </authorList>
    </citation>
    <scope>NUCLEOTIDE SEQUENCE [LARGE SCALE GENOMIC DNA]</scope>
    <source>
        <strain evidence="4">UW-1</strain>
    </source>
</reference>
<feature type="chain" id="PRO_5002983987" evidence="2">
    <location>
        <begin position="20"/>
        <end position="163"/>
    </location>
</feature>
<dbReference type="EMBL" id="CP001715">
    <property type="protein sequence ID" value="ACV35920.1"/>
    <property type="molecule type" value="Genomic_DNA"/>
</dbReference>
<sequence precursor="true">MRALIIVLVALLAACANLAGLSQKPEASLAGLKLTQLGLFEQRFSLQLRIQNPNDVDLPIDGLTFEVELNGQPFLKGVSDKTVRVPRFGEAVLELTATSTLGNALKQLRELQKGGRDRVDYRIVGRFSLTGLGSIPFERRGDLQMPAVDSSPKKPLPPGSERT</sequence>
<dbReference type="STRING" id="522306.CAP2UW1_2634"/>
<dbReference type="SUPFAM" id="SSF117070">
    <property type="entry name" value="LEA14-like"/>
    <property type="match status" value="1"/>
</dbReference>
<feature type="domain" description="Water stress and hypersensitive response" evidence="3">
    <location>
        <begin position="27"/>
        <end position="144"/>
    </location>
</feature>